<accession>A0A840X2V6</accession>
<gene>
    <name evidence="2" type="ORF">FHS89_002202</name>
</gene>
<dbReference type="EMBL" id="JACIJS010000006">
    <property type="protein sequence ID" value="MBB5516176.1"/>
    <property type="molecule type" value="Genomic_DNA"/>
</dbReference>
<evidence type="ECO:0008006" key="4">
    <source>
        <dbReference type="Google" id="ProtNLM"/>
    </source>
</evidence>
<dbReference type="InterPro" id="IPR036374">
    <property type="entry name" value="OxRdtase_Mopterin-bd_sf"/>
</dbReference>
<keyword evidence="1" id="KW-0732">Signal</keyword>
<dbReference type="AlphaFoldDB" id="A0A840X2V6"/>
<dbReference type="Proteomes" id="UP000553766">
    <property type="component" value="Unassembled WGS sequence"/>
</dbReference>
<feature type="signal peptide" evidence="1">
    <location>
        <begin position="1"/>
        <end position="24"/>
    </location>
</feature>
<feature type="chain" id="PRO_5032828709" description="Oxidoreductase" evidence="1">
    <location>
        <begin position="25"/>
        <end position="160"/>
    </location>
</feature>
<dbReference type="RefSeq" id="WP_184011546.1">
    <property type="nucleotide sequence ID" value="NZ_JACIJS010000006.1"/>
</dbReference>
<keyword evidence="3" id="KW-1185">Reference proteome</keyword>
<comment type="caution">
    <text evidence="2">The sequence shown here is derived from an EMBL/GenBank/DDBJ whole genome shotgun (WGS) entry which is preliminary data.</text>
</comment>
<organism evidence="2 3">
    <name type="scientific">Rubricella aquisinus</name>
    <dbReference type="NCBI Taxonomy" id="2028108"/>
    <lineage>
        <taxon>Bacteria</taxon>
        <taxon>Pseudomonadati</taxon>
        <taxon>Pseudomonadota</taxon>
        <taxon>Alphaproteobacteria</taxon>
        <taxon>Rhodobacterales</taxon>
        <taxon>Paracoccaceae</taxon>
        <taxon>Rubricella</taxon>
    </lineage>
</organism>
<dbReference type="SUPFAM" id="SSF56524">
    <property type="entry name" value="Oxidoreductase molybdopterin-binding domain"/>
    <property type="match status" value="1"/>
</dbReference>
<evidence type="ECO:0000313" key="3">
    <source>
        <dbReference type="Proteomes" id="UP000553766"/>
    </source>
</evidence>
<name>A0A840X2V6_9RHOB</name>
<reference evidence="2 3" key="1">
    <citation type="submission" date="2020-08" db="EMBL/GenBank/DDBJ databases">
        <title>Genomic Encyclopedia of Type Strains, Phase IV (KMG-IV): sequencing the most valuable type-strain genomes for metagenomic binning, comparative biology and taxonomic classification.</title>
        <authorList>
            <person name="Goeker M."/>
        </authorList>
    </citation>
    <scope>NUCLEOTIDE SEQUENCE [LARGE SCALE GENOMIC DNA]</scope>
    <source>
        <strain evidence="2 3">DSM 103377</strain>
    </source>
</reference>
<proteinExistence type="predicted"/>
<evidence type="ECO:0000313" key="2">
    <source>
        <dbReference type="EMBL" id="MBB5516176.1"/>
    </source>
</evidence>
<sequence length="160" mass="17583">MKQHLRTLSVACLVVPLLSLAGMAQSYMTLTLTGPSGAVVEFTAEEIDALPQQDIVTSTIWTEGVNTLTGPSLLSVLEAAEMTGMTVTLIALNEYAVDIPMAELEADMPVLATRMNGVPMSVRDKGPYWVVYPYDSDETLQSERIYAQSIWQLNRIMVRN</sequence>
<protein>
    <recommendedName>
        <fullName evidence="4">Oxidoreductase</fullName>
    </recommendedName>
</protein>
<dbReference type="Gene3D" id="3.90.420.10">
    <property type="entry name" value="Oxidoreductase, molybdopterin-binding domain"/>
    <property type="match status" value="1"/>
</dbReference>
<evidence type="ECO:0000256" key="1">
    <source>
        <dbReference type="SAM" id="SignalP"/>
    </source>
</evidence>